<feature type="compositionally biased region" description="Low complexity" evidence="1">
    <location>
        <begin position="263"/>
        <end position="272"/>
    </location>
</feature>
<evidence type="ECO:0000313" key="2">
    <source>
        <dbReference type="EMBL" id="GMI40808.1"/>
    </source>
</evidence>
<evidence type="ECO:0000256" key="1">
    <source>
        <dbReference type="SAM" id="MobiDB-lite"/>
    </source>
</evidence>
<dbReference type="EMBL" id="BRYA01000137">
    <property type="protein sequence ID" value="GMI40808.1"/>
    <property type="molecule type" value="Genomic_DNA"/>
</dbReference>
<feature type="compositionally biased region" description="Polar residues" evidence="1">
    <location>
        <begin position="43"/>
        <end position="55"/>
    </location>
</feature>
<reference evidence="3" key="1">
    <citation type="journal article" date="2023" name="Commun. Biol.">
        <title>Genome analysis of Parmales, the sister group of diatoms, reveals the evolutionary specialization of diatoms from phago-mixotrophs to photoautotrophs.</title>
        <authorList>
            <person name="Ban H."/>
            <person name="Sato S."/>
            <person name="Yoshikawa S."/>
            <person name="Yamada K."/>
            <person name="Nakamura Y."/>
            <person name="Ichinomiya M."/>
            <person name="Sato N."/>
            <person name="Blanc-Mathieu R."/>
            <person name="Endo H."/>
            <person name="Kuwata A."/>
            <person name="Ogata H."/>
        </authorList>
    </citation>
    <scope>NUCLEOTIDE SEQUENCE [LARGE SCALE GENOMIC DNA]</scope>
</reference>
<feature type="compositionally biased region" description="Basic and acidic residues" evidence="1">
    <location>
        <begin position="62"/>
        <end position="71"/>
    </location>
</feature>
<feature type="compositionally biased region" description="Low complexity" evidence="1">
    <location>
        <begin position="477"/>
        <end position="488"/>
    </location>
</feature>
<organism evidence="2 3">
    <name type="scientific">Triparma columacea</name>
    <dbReference type="NCBI Taxonomy" id="722753"/>
    <lineage>
        <taxon>Eukaryota</taxon>
        <taxon>Sar</taxon>
        <taxon>Stramenopiles</taxon>
        <taxon>Ochrophyta</taxon>
        <taxon>Bolidophyceae</taxon>
        <taxon>Parmales</taxon>
        <taxon>Triparmaceae</taxon>
        <taxon>Triparma</taxon>
    </lineage>
</organism>
<feature type="region of interest" description="Disordered" evidence="1">
    <location>
        <begin position="244"/>
        <end position="274"/>
    </location>
</feature>
<sequence>MHPPTPSTPTPPATPPRQSVAPGSAYGVFQPPSYDIDAGVPSLCSSDVSRPTTSTEGGGEEFQGRGKGSREMMMRDLVERLVTNEENVDDRGWLEEWVEMAEGATNSDTLVEEAVKRGWGDAVEGLLAAGGARGGALAKLIGLATQNKDSQVLRILTRHESLRSRRLRLNSPSLPPTSDSLLPRRVSDVAPTNWSLSQRPTTEALDPPSHSLSSLPHQQRRSTYVGPYSLSGVPEFALLSGSGLSEEEGAAEPSAEFQGLTKPGPSRSLSSCPLPPPPTPVAWLDPCSSTMSVHEDYVNWSCETKIRNLVGLLDSLERREMDLKCSLVDATDAKVGARDLLRVAYGRLKEEESKISDRIWLIRVLEGEVRGVVERLNDRVQCLKMLGAAEGGTKEETERGGGGGGEGESNQAGEEHQIPRAYKLERSSSARLSNLLRSTKAMIEESAGTLGSSVAAKEEEEEEYEDEEGSEFPVTLRGSVSPSSSSSIGVVRSCRSTAERELVSIISEREDLLLRLSTVQSLMAATVRPPSKRVERVEMVRAPSLTPPTKVFYEKVKEIKGKEGGGGGGGGGGL</sequence>
<feature type="region of interest" description="Disordered" evidence="1">
    <location>
        <begin position="391"/>
        <end position="415"/>
    </location>
</feature>
<feature type="compositionally biased region" description="Pro residues" evidence="1">
    <location>
        <begin position="1"/>
        <end position="15"/>
    </location>
</feature>
<keyword evidence="3" id="KW-1185">Reference proteome</keyword>
<protein>
    <submittedName>
        <fullName evidence="2">Uncharacterized protein</fullName>
    </submittedName>
</protein>
<comment type="caution">
    <text evidence="2">The sequence shown here is derived from an EMBL/GenBank/DDBJ whole genome shotgun (WGS) entry which is preliminary data.</text>
</comment>
<name>A0A9W7L8Z9_9STRA</name>
<dbReference type="OrthoDB" id="10390786at2759"/>
<feature type="region of interest" description="Disordered" evidence="1">
    <location>
        <begin position="447"/>
        <end position="488"/>
    </location>
</feature>
<evidence type="ECO:0000313" key="3">
    <source>
        <dbReference type="Proteomes" id="UP001165065"/>
    </source>
</evidence>
<gene>
    <name evidence="2" type="ORF">TrCOL_g11015</name>
</gene>
<feature type="compositionally biased region" description="Acidic residues" evidence="1">
    <location>
        <begin position="458"/>
        <end position="470"/>
    </location>
</feature>
<proteinExistence type="predicted"/>
<feature type="region of interest" description="Disordered" evidence="1">
    <location>
        <begin position="1"/>
        <end position="71"/>
    </location>
</feature>
<feature type="region of interest" description="Disordered" evidence="1">
    <location>
        <begin position="192"/>
        <end position="220"/>
    </location>
</feature>
<dbReference type="AlphaFoldDB" id="A0A9W7L8Z9"/>
<accession>A0A9W7L8Z9</accession>
<feature type="compositionally biased region" description="Low complexity" evidence="1">
    <location>
        <begin position="207"/>
        <end position="217"/>
    </location>
</feature>
<feature type="compositionally biased region" description="Polar residues" evidence="1">
    <location>
        <begin position="192"/>
        <end position="201"/>
    </location>
</feature>
<dbReference type="Proteomes" id="UP001165065">
    <property type="component" value="Unassembled WGS sequence"/>
</dbReference>